<evidence type="ECO:0000313" key="2">
    <source>
        <dbReference type="EMBL" id="ASN04056.1"/>
    </source>
</evidence>
<name>A0A221M8R6_9BACI</name>
<feature type="transmembrane region" description="Helical" evidence="1">
    <location>
        <begin position="38"/>
        <end position="56"/>
    </location>
</feature>
<proteinExistence type="predicted"/>
<protein>
    <submittedName>
        <fullName evidence="2">Uncharacterized protein</fullName>
    </submittedName>
</protein>
<organism evidence="2 3">
    <name type="scientific">Virgibacillus necropolis</name>
    <dbReference type="NCBI Taxonomy" id="163877"/>
    <lineage>
        <taxon>Bacteria</taxon>
        <taxon>Bacillati</taxon>
        <taxon>Bacillota</taxon>
        <taxon>Bacilli</taxon>
        <taxon>Bacillales</taxon>
        <taxon>Bacillaceae</taxon>
        <taxon>Virgibacillus</taxon>
    </lineage>
</organism>
<reference evidence="2 3" key="1">
    <citation type="journal article" date="2003" name="Int. J. Syst. Evol. Microbiol.">
        <title>Virgibacillus carmonensis sp. nov., Virgibacillus necropolis sp. nov. and Virgibacillus picturae sp. nov., three novel species isolated from deteriorated mural paintings, transfer of the species of the genus salibacillus to Virgibacillus, as Virgibacillus marismortui comb. nov. and Virgibacillus salexigens comb. nov., and emended description of the genus Virgibacillus.</title>
        <authorList>
            <person name="Heyrman J."/>
            <person name="Logan N.A."/>
            <person name="Busse H.J."/>
            <person name="Balcaen A."/>
            <person name="Lebbe L."/>
            <person name="Rodriguez-Diaz M."/>
            <person name="Swings J."/>
            <person name="De Vos P."/>
        </authorList>
    </citation>
    <scope>NUCLEOTIDE SEQUENCE [LARGE SCALE GENOMIC DNA]</scope>
    <source>
        <strain evidence="2 3">LMG 19488</strain>
    </source>
</reference>
<gene>
    <name evidence="2" type="ORF">CFK40_03085</name>
</gene>
<accession>A0A221M8R6</accession>
<feature type="transmembrane region" description="Helical" evidence="1">
    <location>
        <begin position="130"/>
        <end position="149"/>
    </location>
</feature>
<sequence>MKQPDFALSQGWWYPAILSTVLLLFIIFMPKKISWKEIYITFGIIGYIVWMADMTLAVPFDIFDLGNPEKEGLPELLLYGVIPSCLSVIFLNYFTNGKKWFYVVLFVVLSLLLEWLTVKVGLMKLKHWETWWSTPVHFVAYAFFLPWHLKFIRGRSQKNADL</sequence>
<evidence type="ECO:0000313" key="3">
    <source>
        <dbReference type="Proteomes" id="UP000204391"/>
    </source>
</evidence>
<keyword evidence="1" id="KW-0812">Transmembrane</keyword>
<dbReference type="AlphaFoldDB" id="A0A221M8R6"/>
<keyword evidence="3" id="KW-1185">Reference proteome</keyword>
<dbReference type="OrthoDB" id="2856959at2"/>
<dbReference type="RefSeq" id="WP_089530626.1">
    <property type="nucleotide sequence ID" value="NZ_CP022437.1"/>
</dbReference>
<feature type="transmembrane region" description="Helical" evidence="1">
    <location>
        <begin position="100"/>
        <end position="118"/>
    </location>
</feature>
<keyword evidence="1" id="KW-1133">Transmembrane helix</keyword>
<dbReference type="KEGG" id="vne:CFK40_03085"/>
<feature type="transmembrane region" description="Helical" evidence="1">
    <location>
        <begin position="76"/>
        <end position="93"/>
    </location>
</feature>
<dbReference type="EMBL" id="CP022437">
    <property type="protein sequence ID" value="ASN04056.1"/>
    <property type="molecule type" value="Genomic_DNA"/>
</dbReference>
<keyword evidence="1" id="KW-0472">Membrane</keyword>
<evidence type="ECO:0000256" key="1">
    <source>
        <dbReference type="SAM" id="Phobius"/>
    </source>
</evidence>
<dbReference type="Proteomes" id="UP000204391">
    <property type="component" value="Chromosome"/>
</dbReference>
<feature type="transmembrane region" description="Helical" evidence="1">
    <location>
        <begin position="12"/>
        <end position="29"/>
    </location>
</feature>